<dbReference type="Gene3D" id="3.40.50.300">
    <property type="entry name" value="P-loop containing nucleotide triphosphate hydrolases"/>
    <property type="match status" value="1"/>
</dbReference>
<organism evidence="2">
    <name type="scientific">marine sediment metagenome</name>
    <dbReference type="NCBI Taxonomy" id="412755"/>
    <lineage>
        <taxon>unclassified sequences</taxon>
        <taxon>metagenomes</taxon>
        <taxon>ecological metagenomes</taxon>
    </lineage>
</organism>
<comment type="caution">
    <text evidence="2">The sequence shown here is derived from an EMBL/GenBank/DDBJ whole genome shotgun (WGS) entry which is preliminary data.</text>
</comment>
<dbReference type="Pfam" id="PF07755">
    <property type="entry name" value="DUF1611"/>
    <property type="match status" value="1"/>
</dbReference>
<sequence>QEYHVQLIDVRKPPYRKDLHLFSGRIVNVDIPVITVFGTDCAVGKRTIALCLVEALRQQGIKASFVTTGQTGLLQGSKFGIAVDVLTSGFATGEVENAVVSAYEQEDPDIIVVEGQGSLGHPAFTSSVAILRGAMPNAIILQHPPRRDYRCDFSNFPMPTLESEIEMIELFSKSRVIAITINHEDMTDAELKNTIVEYESKYELPTTDVLKFGCDKLINTLFTVFPELKKGASTKCKPLE</sequence>
<dbReference type="InterPro" id="IPR027417">
    <property type="entry name" value="P-loop_NTPase"/>
</dbReference>
<gene>
    <name evidence="2" type="ORF">S03H2_15449</name>
</gene>
<dbReference type="SUPFAM" id="SSF52540">
    <property type="entry name" value="P-loop containing nucleoside triphosphate hydrolases"/>
    <property type="match status" value="1"/>
</dbReference>
<feature type="domain" description="D-glutamate N-acetyltransferase-like C-terminal" evidence="1">
    <location>
        <begin position="21"/>
        <end position="217"/>
    </location>
</feature>
<dbReference type="InterPro" id="IPR011669">
    <property type="entry name" value="DgcN-like"/>
</dbReference>
<evidence type="ECO:0000313" key="2">
    <source>
        <dbReference type="EMBL" id="GAH33485.1"/>
    </source>
</evidence>
<evidence type="ECO:0000259" key="1">
    <source>
        <dbReference type="Pfam" id="PF07755"/>
    </source>
</evidence>
<reference evidence="2" key="1">
    <citation type="journal article" date="2014" name="Front. Microbiol.">
        <title>High frequency of phylogenetically diverse reductive dehalogenase-homologous genes in deep subseafloor sedimentary metagenomes.</title>
        <authorList>
            <person name="Kawai M."/>
            <person name="Futagami T."/>
            <person name="Toyoda A."/>
            <person name="Takaki Y."/>
            <person name="Nishi S."/>
            <person name="Hori S."/>
            <person name="Arai W."/>
            <person name="Tsubouchi T."/>
            <person name="Morono Y."/>
            <person name="Uchiyama I."/>
            <person name="Ito T."/>
            <person name="Fujiyama A."/>
            <person name="Inagaki F."/>
            <person name="Takami H."/>
        </authorList>
    </citation>
    <scope>NUCLEOTIDE SEQUENCE</scope>
    <source>
        <strain evidence="2">Expedition CK06-06</strain>
    </source>
</reference>
<feature type="non-terminal residue" evidence="2">
    <location>
        <position position="1"/>
    </location>
</feature>
<name>X1FLW8_9ZZZZ</name>
<dbReference type="InterPro" id="IPR035086">
    <property type="entry name" value="DgcN-like_C"/>
</dbReference>
<dbReference type="PANTHER" id="PTHR40690:SF1">
    <property type="entry name" value="DUF1611 DOMAIN-CONTAINING PROTEIN"/>
    <property type="match status" value="1"/>
</dbReference>
<dbReference type="AlphaFoldDB" id="X1FLW8"/>
<protein>
    <recommendedName>
        <fullName evidence="1">D-glutamate N-acetyltransferase-like C-terminal domain-containing protein</fullName>
    </recommendedName>
</protein>
<accession>X1FLW8</accession>
<dbReference type="PANTHER" id="PTHR40690">
    <property type="entry name" value="GLL3100 PROTEIN"/>
    <property type="match status" value="1"/>
</dbReference>
<proteinExistence type="predicted"/>
<dbReference type="EMBL" id="BARU01007857">
    <property type="protein sequence ID" value="GAH33485.1"/>
    <property type="molecule type" value="Genomic_DNA"/>
</dbReference>